<dbReference type="AlphaFoldDB" id="A0A841ZPM1"/>
<dbReference type="EMBL" id="JAARRM010000001">
    <property type="protein sequence ID" value="MBC1521115.1"/>
    <property type="molecule type" value="Genomic_DNA"/>
</dbReference>
<organism evidence="1 2">
    <name type="scientific">Listeria aquatica</name>
    <dbReference type="NCBI Taxonomy" id="1494960"/>
    <lineage>
        <taxon>Bacteria</taxon>
        <taxon>Bacillati</taxon>
        <taxon>Bacillota</taxon>
        <taxon>Bacilli</taxon>
        <taxon>Bacillales</taxon>
        <taxon>Listeriaceae</taxon>
        <taxon>Listeria</taxon>
    </lineage>
</organism>
<protein>
    <submittedName>
        <fullName evidence="1">Uncharacterized protein</fullName>
    </submittedName>
</protein>
<name>A0A841ZPM1_9LIST</name>
<evidence type="ECO:0000313" key="1">
    <source>
        <dbReference type="EMBL" id="MBC1521115.1"/>
    </source>
</evidence>
<dbReference type="Proteomes" id="UP000559885">
    <property type="component" value="Unassembled WGS sequence"/>
</dbReference>
<evidence type="ECO:0000313" key="2">
    <source>
        <dbReference type="Proteomes" id="UP000559885"/>
    </source>
</evidence>
<gene>
    <name evidence="1" type="ORF">HB912_05530</name>
</gene>
<dbReference type="RefSeq" id="WP_185372726.1">
    <property type="nucleotide sequence ID" value="NZ_JAARRM010000001.1"/>
</dbReference>
<accession>A0A841ZPM1</accession>
<comment type="caution">
    <text evidence="1">The sequence shown here is derived from an EMBL/GenBank/DDBJ whole genome shotgun (WGS) entry which is preliminary data.</text>
</comment>
<proteinExistence type="predicted"/>
<sequence>MTVVIIILLIAAIALFVLSFMQKDESKQIETELEEVASQLMHENYELKKRVSLLEKAMNLSREPVEQADSEAEAETEAKNVSPKMKSLLKKQVITLYTSGISVDEIVEQVTLPKEEIEQTIEEYLEH</sequence>
<reference evidence="1 2" key="1">
    <citation type="submission" date="2020-03" db="EMBL/GenBank/DDBJ databases">
        <title>Soil Listeria distribution.</title>
        <authorList>
            <person name="Liao J."/>
            <person name="Wiedmann M."/>
        </authorList>
    </citation>
    <scope>NUCLEOTIDE SEQUENCE [LARGE SCALE GENOMIC DNA]</scope>
    <source>
        <strain evidence="1 2">FSL L7-1507</strain>
    </source>
</reference>